<dbReference type="NCBIfam" id="TIGR01068">
    <property type="entry name" value="thioredoxin"/>
    <property type="match status" value="1"/>
</dbReference>
<dbReference type="InterPro" id="IPR017937">
    <property type="entry name" value="Thioredoxin_CS"/>
</dbReference>
<proteinExistence type="inferred from homology"/>
<name>A0A4R2M2V0_RUBGE</name>
<dbReference type="PROSITE" id="PS00194">
    <property type="entry name" value="THIOREDOXIN_1"/>
    <property type="match status" value="1"/>
</dbReference>
<sequence length="144" mass="15538">MDHPIHLRCPHCEAMNRLPAARLGEAPNCGRCGRPLLDGRPVELGDADFDAAVGAHPLPVLVDFWAPWCGPCRAMAPAFEQAGRALAGRALLVKVNSDENPQLAARFGIRSIPTLIRLENGRETHRHSGAIPAQAIQQFARAAL</sequence>
<accession>A0A4R2M2V0</accession>
<dbReference type="SUPFAM" id="SSF52833">
    <property type="entry name" value="Thioredoxin-like"/>
    <property type="match status" value="1"/>
</dbReference>
<dbReference type="OrthoDB" id="9790390at2"/>
<evidence type="ECO:0000256" key="6">
    <source>
        <dbReference type="ARBA" id="ARBA00023284"/>
    </source>
</evidence>
<dbReference type="GO" id="GO:0005829">
    <property type="term" value="C:cytosol"/>
    <property type="evidence" value="ECO:0007669"/>
    <property type="project" value="TreeGrafter"/>
</dbReference>
<dbReference type="Gene3D" id="3.40.30.10">
    <property type="entry name" value="Glutaredoxin"/>
    <property type="match status" value="1"/>
</dbReference>
<keyword evidence="3" id="KW-0479">Metal-binding</keyword>
<comment type="caution">
    <text evidence="9">The sequence shown here is derived from an EMBL/GenBank/DDBJ whole genome shotgun (WGS) entry which is preliminary data.</text>
</comment>
<dbReference type="Pfam" id="PF00085">
    <property type="entry name" value="Thioredoxin"/>
    <property type="match status" value="1"/>
</dbReference>
<evidence type="ECO:0000313" key="9">
    <source>
        <dbReference type="EMBL" id="TCP00390.1"/>
    </source>
</evidence>
<keyword evidence="6" id="KW-0676">Redox-active center</keyword>
<evidence type="ECO:0000256" key="7">
    <source>
        <dbReference type="NCBIfam" id="TIGR01068"/>
    </source>
</evidence>
<evidence type="ECO:0000256" key="4">
    <source>
        <dbReference type="ARBA" id="ARBA00022982"/>
    </source>
</evidence>
<dbReference type="EMBL" id="SLXD01000013">
    <property type="protein sequence ID" value="TCP00390.1"/>
    <property type="molecule type" value="Genomic_DNA"/>
</dbReference>
<dbReference type="Pfam" id="PF21352">
    <property type="entry name" value="Zn_ribbon_Thio2"/>
    <property type="match status" value="1"/>
</dbReference>
<dbReference type="AlphaFoldDB" id="A0A4R2M2V0"/>
<dbReference type="Proteomes" id="UP000295106">
    <property type="component" value="Unassembled WGS sequence"/>
</dbReference>
<dbReference type="GO" id="GO:0045454">
    <property type="term" value="P:cell redox homeostasis"/>
    <property type="evidence" value="ECO:0007669"/>
    <property type="project" value="TreeGrafter"/>
</dbReference>
<evidence type="ECO:0000256" key="5">
    <source>
        <dbReference type="ARBA" id="ARBA00023157"/>
    </source>
</evidence>
<evidence type="ECO:0000256" key="1">
    <source>
        <dbReference type="ARBA" id="ARBA00008987"/>
    </source>
</evidence>
<keyword evidence="2" id="KW-0813">Transport</keyword>
<keyword evidence="5" id="KW-1015">Disulfide bond</keyword>
<organism evidence="9 10">
    <name type="scientific">Rubrivivax gelatinosus</name>
    <name type="common">Rhodocyclus gelatinosus</name>
    <name type="synonym">Rhodopseudomonas gelatinosa</name>
    <dbReference type="NCBI Taxonomy" id="28068"/>
    <lineage>
        <taxon>Bacteria</taxon>
        <taxon>Pseudomonadati</taxon>
        <taxon>Pseudomonadota</taxon>
        <taxon>Betaproteobacteria</taxon>
        <taxon>Burkholderiales</taxon>
        <taxon>Sphaerotilaceae</taxon>
        <taxon>Rubrivivax</taxon>
    </lineage>
</organism>
<dbReference type="InterPro" id="IPR049299">
    <property type="entry name" value="Thio2_N"/>
</dbReference>
<evidence type="ECO:0000256" key="3">
    <source>
        <dbReference type="ARBA" id="ARBA00022723"/>
    </source>
</evidence>
<reference evidence="9 10" key="1">
    <citation type="submission" date="2019-03" db="EMBL/GenBank/DDBJ databases">
        <title>Genomic Encyclopedia of Type Strains, Phase IV (KMG-IV): sequencing the most valuable type-strain genomes for metagenomic binning, comparative biology and taxonomic classification.</title>
        <authorList>
            <person name="Goeker M."/>
        </authorList>
    </citation>
    <scope>NUCLEOTIDE SEQUENCE [LARGE SCALE GENOMIC DNA]</scope>
    <source>
        <strain evidence="9 10">DSM 1709</strain>
    </source>
</reference>
<gene>
    <name evidence="9" type="ORF">EV684_11321</name>
</gene>
<keyword evidence="4" id="KW-0249">Electron transport</keyword>
<evidence type="ECO:0000259" key="8">
    <source>
        <dbReference type="PROSITE" id="PS51352"/>
    </source>
</evidence>
<evidence type="ECO:0000256" key="2">
    <source>
        <dbReference type="ARBA" id="ARBA00022448"/>
    </source>
</evidence>
<dbReference type="GO" id="GO:0015035">
    <property type="term" value="F:protein-disulfide reductase activity"/>
    <property type="evidence" value="ECO:0007669"/>
    <property type="project" value="UniProtKB-UniRule"/>
</dbReference>
<dbReference type="GeneID" id="99682928"/>
<protein>
    <recommendedName>
        <fullName evidence="7">Thioredoxin</fullName>
    </recommendedName>
</protein>
<dbReference type="GO" id="GO:0046872">
    <property type="term" value="F:metal ion binding"/>
    <property type="evidence" value="ECO:0007669"/>
    <property type="project" value="UniProtKB-KW"/>
</dbReference>
<dbReference type="PRINTS" id="PR00421">
    <property type="entry name" value="THIOREDOXIN"/>
</dbReference>
<comment type="similarity">
    <text evidence="1">Belongs to the thioredoxin family.</text>
</comment>
<dbReference type="InterPro" id="IPR013766">
    <property type="entry name" value="Thioredoxin_domain"/>
</dbReference>
<dbReference type="PANTHER" id="PTHR45663:SF11">
    <property type="entry name" value="GEO12009P1"/>
    <property type="match status" value="1"/>
</dbReference>
<dbReference type="PROSITE" id="PS51352">
    <property type="entry name" value="THIOREDOXIN_2"/>
    <property type="match status" value="1"/>
</dbReference>
<dbReference type="InterPro" id="IPR036249">
    <property type="entry name" value="Thioredoxin-like_sf"/>
</dbReference>
<dbReference type="CDD" id="cd02947">
    <property type="entry name" value="TRX_family"/>
    <property type="match status" value="1"/>
</dbReference>
<feature type="domain" description="Thioredoxin" evidence="8">
    <location>
        <begin position="20"/>
        <end position="144"/>
    </location>
</feature>
<dbReference type="InterPro" id="IPR005746">
    <property type="entry name" value="Thioredoxin"/>
</dbReference>
<dbReference type="PANTHER" id="PTHR45663">
    <property type="entry name" value="GEO12009P1"/>
    <property type="match status" value="1"/>
</dbReference>
<dbReference type="FunFam" id="3.40.30.10:FF:000001">
    <property type="entry name" value="Thioredoxin"/>
    <property type="match status" value="1"/>
</dbReference>
<dbReference type="RefSeq" id="WP_132648820.1">
    <property type="nucleotide sequence ID" value="NZ_CP181386.1"/>
</dbReference>
<dbReference type="NCBIfam" id="NF008229">
    <property type="entry name" value="PRK10996.1"/>
    <property type="match status" value="1"/>
</dbReference>
<dbReference type="Gene3D" id="2.30.30.380">
    <property type="entry name" value="Zn-finger domain of Sec23/24"/>
    <property type="match status" value="1"/>
</dbReference>
<evidence type="ECO:0000313" key="10">
    <source>
        <dbReference type="Proteomes" id="UP000295106"/>
    </source>
</evidence>